<protein>
    <recommendedName>
        <fullName evidence="3">DUF2974 domain-containing protein</fullName>
    </recommendedName>
</protein>
<proteinExistence type="predicted"/>
<dbReference type="EMBL" id="JAEDXU010000001">
    <property type="protein sequence ID" value="MBP1045057.1"/>
    <property type="molecule type" value="Genomic_DNA"/>
</dbReference>
<evidence type="ECO:0008006" key="3">
    <source>
        <dbReference type="Google" id="ProtNLM"/>
    </source>
</evidence>
<gene>
    <name evidence="1" type="ORF">I6N96_02105</name>
</gene>
<keyword evidence="2" id="KW-1185">Reference proteome</keyword>
<evidence type="ECO:0000313" key="1">
    <source>
        <dbReference type="EMBL" id="MBP1045057.1"/>
    </source>
</evidence>
<dbReference type="Proteomes" id="UP000673375">
    <property type="component" value="Unassembled WGS sequence"/>
</dbReference>
<accession>A0ABS4CFL5</accession>
<comment type="caution">
    <text evidence="1">The sequence shown here is derived from an EMBL/GenBank/DDBJ whole genome shotgun (WGS) entry which is preliminary data.</text>
</comment>
<dbReference type="SUPFAM" id="SSF53474">
    <property type="entry name" value="alpha/beta-Hydrolases"/>
    <property type="match status" value="1"/>
</dbReference>
<reference evidence="1 2" key="1">
    <citation type="submission" date="2020-12" db="EMBL/GenBank/DDBJ databases">
        <title>Vagococcus allomyrinae sp. nov. and Enterococcus lavae sp. nov., isolated from the larvae of Allomyrina dichotoma.</title>
        <authorList>
            <person name="Lee S.D."/>
        </authorList>
    </citation>
    <scope>NUCLEOTIDE SEQUENCE [LARGE SCALE GENOMIC DNA]</scope>
    <source>
        <strain evidence="1 2">BWM-S5</strain>
    </source>
</reference>
<dbReference type="InterPro" id="IPR029058">
    <property type="entry name" value="AB_hydrolase_fold"/>
</dbReference>
<organism evidence="1 2">
    <name type="scientific">Enterococcus larvae</name>
    <dbReference type="NCBI Taxonomy" id="2794352"/>
    <lineage>
        <taxon>Bacteria</taxon>
        <taxon>Bacillati</taxon>
        <taxon>Bacillota</taxon>
        <taxon>Bacilli</taxon>
        <taxon>Lactobacillales</taxon>
        <taxon>Enterococcaceae</taxon>
        <taxon>Enterococcus</taxon>
    </lineage>
</organism>
<name>A0ABS4CFL5_9ENTE</name>
<sequence length="421" mass="46426">MQNSFSDQQHQEIAEKQYDNLKVGKDVYIGEDASTKIGYVSKVVNNKETGEQTYIVTDKKLPANPTSKDLESVTSVTVLYRGSTAPGVNAVNPWDPNHSDVWMDWKDNDVPIAKQILTNNFTGPTPQLASSANTLNEQMALYKNAYFDIYGHSLGSMNGQYAISASDYPERIRSAYLYQGPNIYGLLTDDQKKQADKLRERIFNYVDMKDYIPIGYDLKGIGIIIPVDSKEDVGLIDRHMWGGYVYDKHGNLRVAQGKMIAVRTAQTKIFIQGQLNTLELLERKLKASGGGLSSSEKIFLDSQRVLAIVNGIYQLVEQAIQDLETEYNKEISDIEGLWEETLTTARNVGAHLGEGEILSALSAGGCTQSTLVTEPISDLKSDFSEVEAIGADFVSLANQIQSSVAQQLATDQELASQVGIA</sequence>
<evidence type="ECO:0000313" key="2">
    <source>
        <dbReference type="Proteomes" id="UP000673375"/>
    </source>
</evidence>
<dbReference type="RefSeq" id="WP_209555844.1">
    <property type="nucleotide sequence ID" value="NZ_JAEDXU010000001.1"/>
</dbReference>